<organism evidence="1 2">
    <name type="scientific">Colletotrichum higginsianum (strain IMI 349063)</name>
    <name type="common">Crucifer anthracnose fungus</name>
    <dbReference type="NCBI Taxonomy" id="759273"/>
    <lineage>
        <taxon>Eukaryota</taxon>
        <taxon>Fungi</taxon>
        <taxon>Dikarya</taxon>
        <taxon>Ascomycota</taxon>
        <taxon>Pezizomycotina</taxon>
        <taxon>Sordariomycetes</taxon>
        <taxon>Hypocreomycetidae</taxon>
        <taxon>Glomerellales</taxon>
        <taxon>Glomerellaceae</taxon>
        <taxon>Colletotrichum</taxon>
        <taxon>Colletotrichum destructivum species complex</taxon>
    </lineage>
</organism>
<keyword evidence="2" id="KW-1185">Reference proteome</keyword>
<dbReference type="AlphaFoldDB" id="A0A1B7YAT1"/>
<accession>A0A1B7YAT1</accession>
<sequence>MVMPSGIVCWLSEGGAVSGRIWWGGGVIPVPVARVGSRAVKSCLEKAEPLSSLLLLKGFLSDETSRPTHDSFRAMPCQWKGSRVRNPLGWVSARRGSAQSHDPSRVSFVSLRFYSLTPTAQHNRVGRAGGPVPLGDGALGHLRGNSWTDGTMDLAENGLTRERQRHVKASGLSLMRSLAWLEI</sequence>
<dbReference type="VEuPathDB" id="FungiDB:CH63R_07947"/>
<dbReference type="KEGG" id="chig:CH63R_07947"/>
<evidence type="ECO:0000313" key="2">
    <source>
        <dbReference type="Proteomes" id="UP000092177"/>
    </source>
</evidence>
<dbReference type="Proteomes" id="UP000092177">
    <property type="component" value="Chromosome 5"/>
</dbReference>
<reference evidence="2" key="1">
    <citation type="journal article" date="2017" name="BMC Genomics">
        <title>Gapless genome assembly of Colletotrichum higginsianum reveals chromosome structure and association of transposable elements with secondary metabolite gene clusters.</title>
        <authorList>
            <person name="Dallery J.-F."/>
            <person name="Lapalu N."/>
            <person name="Zampounis A."/>
            <person name="Pigne S."/>
            <person name="Luyten I."/>
            <person name="Amselem J."/>
            <person name="Wittenberg A.H.J."/>
            <person name="Zhou S."/>
            <person name="de Queiroz M.V."/>
            <person name="Robin G.P."/>
            <person name="Auger A."/>
            <person name="Hainaut M."/>
            <person name="Henrissat B."/>
            <person name="Kim K.-T."/>
            <person name="Lee Y.-H."/>
            <person name="Lespinet O."/>
            <person name="Schwartz D.C."/>
            <person name="Thon M.R."/>
            <person name="O'Connell R.J."/>
        </authorList>
    </citation>
    <scope>NUCLEOTIDE SEQUENCE [LARGE SCALE GENOMIC DNA]</scope>
    <source>
        <strain evidence="2">IMI 349063</strain>
    </source>
</reference>
<dbReference type="GeneID" id="28867028"/>
<proteinExistence type="predicted"/>
<gene>
    <name evidence="1" type="ORF">CH63R_07947</name>
</gene>
<dbReference type="EMBL" id="LTAN01000005">
    <property type="protein sequence ID" value="OBR09182.1"/>
    <property type="molecule type" value="Genomic_DNA"/>
</dbReference>
<name>A0A1B7YAT1_COLHI</name>
<protein>
    <submittedName>
        <fullName evidence="1">Uncharacterized protein</fullName>
    </submittedName>
</protein>
<dbReference type="RefSeq" id="XP_018157699.1">
    <property type="nucleotide sequence ID" value="XM_018302921.1"/>
</dbReference>
<evidence type="ECO:0000313" key="1">
    <source>
        <dbReference type="EMBL" id="OBR09182.1"/>
    </source>
</evidence>
<comment type="caution">
    <text evidence="1">The sequence shown here is derived from an EMBL/GenBank/DDBJ whole genome shotgun (WGS) entry which is preliminary data.</text>
</comment>